<feature type="chain" id="PRO_5037663654" evidence="2">
    <location>
        <begin position="26"/>
        <end position="175"/>
    </location>
</feature>
<keyword evidence="3" id="KW-1185">Reference proteome</keyword>
<evidence type="ECO:0000256" key="2">
    <source>
        <dbReference type="SAM" id="SignalP"/>
    </source>
</evidence>
<evidence type="ECO:0000256" key="1">
    <source>
        <dbReference type="SAM" id="Phobius"/>
    </source>
</evidence>
<feature type="signal peptide" evidence="2">
    <location>
        <begin position="1"/>
        <end position="25"/>
    </location>
</feature>
<proteinExistence type="predicted"/>
<reference evidence="4" key="1">
    <citation type="submission" date="2022-11" db="UniProtKB">
        <authorList>
            <consortium name="WormBaseParasite"/>
        </authorList>
    </citation>
    <scope>IDENTIFICATION</scope>
</reference>
<evidence type="ECO:0000313" key="3">
    <source>
        <dbReference type="Proteomes" id="UP000887566"/>
    </source>
</evidence>
<dbReference type="Proteomes" id="UP000887566">
    <property type="component" value="Unplaced"/>
</dbReference>
<name>A0A914XN01_9BILA</name>
<keyword evidence="2" id="KW-0732">Signal</keyword>
<keyword evidence="1" id="KW-0472">Membrane</keyword>
<protein>
    <submittedName>
        <fullName evidence="4">Uncharacterized protein</fullName>
    </submittedName>
</protein>
<keyword evidence="1" id="KW-1133">Transmembrane helix</keyword>
<dbReference type="Gene3D" id="2.10.60.10">
    <property type="entry name" value="CD59"/>
    <property type="match status" value="1"/>
</dbReference>
<dbReference type="AlphaFoldDB" id="A0A914XN01"/>
<dbReference type="WBParaSite" id="PSAMB.scaffold965size37952.g10025.t1">
    <property type="protein sequence ID" value="PSAMB.scaffold965size37952.g10025.t1"/>
    <property type="gene ID" value="PSAMB.scaffold965size37952.g10025"/>
</dbReference>
<dbReference type="InterPro" id="IPR045860">
    <property type="entry name" value="Snake_toxin-like_sf"/>
</dbReference>
<sequence>MDVQGLLLICLRIVLIIGAFLYSHAVESVKCFCDKRNCEDSLICSGKWCLVGFKTDVRLDQLCATDEAEALQNCALEWNGWSEVCACQEDFCNTFAFLRGNIERHQMDVKHGPGTLDNGNGAFGPTVFDVDQSGGADERPRYQSNNLIVLLVIIPLTVGGLAVCLIFVNYHCKMC</sequence>
<keyword evidence="1" id="KW-0812">Transmembrane</keyword>
<feature type="transmembrane region" description="Helical" evidence="1">
    <location>
        <begin position="147"/>
        <end position="170"/>
    </location>
</feature>
<evidence type="ECO:0000313" key="4">
    <source>
        <dbReference type="WBParaSite" id="PSAMB.scaffold965size37952.g10025.t1"/>
    </source>
</evidence>
<accession>A0A914XN01</accession>
<organism evidence="3 4">
    <name type="scientific">Plectus sambesii</name>
    <dbReference type="NCBI Taxonomy" id="2011161"/>
    <lineage>
        <taxon>Eukaryota</taxon>
        <taxon>Metazoa</taxon>
        <taxon>Ecdysozoa</taxon>
        <taxon>Nematoda</taxon>
        <taxon>Chromadorea</taxon>
        <taxon>Plectida</taxon>
        <taxon>Plectina</taxon>
        <taxon>Plectoidea</taxon>
        <taxon>Plectidae</taxon>
        <taxon>Plectus</taxon>
    </lineage>
</organism>